<name>A0A061ENA9_THECC</name>
<evidence type="ECO:0000313" key="2">
    <source>
        <dbReference type="EMBL" id="EOY05847.1"/>
    </source>
</evidence>
<dbReference type="EMBL" id="CM001882">
    <property type="protein sequence ID" value="EOY05847.1"/>
    <property type="molecule type" value="Genomic_DNA"/>
</dbReference>
<reference evidence="2 3" key="1">
    <citation type="journal article" date="2013" name="Genome Biol.">
        <title>The genome sequence of the most widely cultivated cacao type and its use to identify candidate genes regulating pod color.</title>
        <authorList>
            <person name="Motamayor J.C."/>
            <person name="Mockaitis K."/>
            <person name="Schmutz J."/>
            <person name="Haiminen N."/>
            <person name="Iii D.L."/>
            <person name="Cornejo O."/>
            <person name="Findley S.D."/>
            <person name="Zheng P."/>
            <person name="Utro F."/>
            <person name="Royaert S."/>
            <person name="Saski C."/>
            <person name="Jenkins J."/>
            <person name="Podicheti R."/>
            <person name="Zhao M."/>
            <person name="Scheffler B.E."/>
            <person name="Stack J.C."/>
            <person name="Feltus F.A."/>
            <person name="Mustiga G.M."/>
            <person name="Amores F."/>
            <person name="Phillips W."/>
            <person name="Marelli J.P."/>
            <person name="May G.D."/>
            <person name="Shapiro H."/>
            <person name="Ma J."/>
            <person name="Bustamante C.D."/>
            <person name="Schnell R.J."/>
            <person name="Main D."/>
            <person name="Gilbert D."/>
            <person name="Parida L."/>
            <person name="Kuhn D.N."/>
        </authorList>
    </citation>
    <scope>NUCLEOTIDE SEQUENCE [LARGE SCALE GENOMIC DNA]</scope>
    <source>
        <strain evidence="3">cv. Matina 1-6</strain>
    </source>
</reference>
<dbReference type="AlphaFoldDB" id="A0A061ENA9"/>
<keyword evidence="1" id="KW-0472">Membrane</keyword>
<dbReference type="Proteomes" id="UP000026915">
    <property type="component" value="Chromosome 4"/>
</dbReference>
<evidence type="ECO:0000256" key="1">
    <source>
        <dbReference type="SAM" id="Phobius"/>
    </source>
</evidence>
<gene>
    <name evidence="2" type="ORF">TCM_020746</name>
</gene>
<accession>A0A061ENA9</accession>
<proteinExistence type="predicted"/>
<keyword evidence="1" id="KW-1133">Transmembrane helix</keyword>
<keyword evidence="1" id="KW-0812">Transmembrane</keyword>
<evidence type="ECO:0000313" key="3">
    <source>
        <dbReference type="Proteomes" id="UP000026915"/>
    </source>
</evidence>
<dbReference type="Gramene" id="EOY05847">
    <property type="protein sequence ID" value="EOY05847"/>
    <property type="gene ID" value="TCM_020746"/>
</dbReference>
<dbReference type="InParanoid" id="A0A061ENA9"/>
<organism evidence="2 3">
    <name type="scientific">Theobroma cacao</name>
    <name type="common">Cacao</name>
    <name type="synonym">Cocoa</name>
    <dbReference type="NCBI Taxonomy" id="3641"/>
    <lineage>
        <taxon>Eukaryota</taxon>
        <taxon>Viridiplantae</taxon>
        <taxon>Streptophyta</taxon>
        <taxon>Embryophyta</taxon>
        <taxon>Tracheophyta</taxon>
        <taxon>Spermatophyta</taxon>
        <taxon>Magnoliopsida</taxon>
        <taxon>eudicotyledons</taxon>
        <taxon>Gunneridae</taxon>
        <taxon>Pentapetalae</taxon>
        <taxon>rosids</taxon>
        <taxon>malvids</taxon>
        <taxon>Malvales</taxon>
        <taxon>Malvaceae</taxon>
        <taxon>Byttnerioideae</taxon>
        <taxon>Theobroma</taxon>
    </lineage>
</organism>
<sequence>MGRSLLGYPLVCWGLLDQSGCISMPHVHIRMMLPSSYCLLLLVLILSPLEIKILVWVFFLSENNTAPHALLLEALSCGFNFRSTGATAGSTVTRTPTRII</sequence>
<protein>
    <submittedName>
        <fullName evidence="2">Uncharacterized protein</fullName>
    </submittedName>
</protein>
<keyword evidence="3" id="KW-1185">Reference proteome</keyword>
<feature type="transmembrane region" description="Helical" evidence="1">
    <location>
        <begin position="39"/>
        <end position="60"/>
    </location>
</feature>
<dbReference type="HOGENOM" id="CLU_2311262_0_0_1"/>